<dbReference type="SUPFAM" id="SSF89095">
    <property type="entry name" value="GatB/YqeY motif"/>
    <property type="match status" value="1"/>
</dbReference>
<gene>
    <name evidence="1" type="ORF">A2639_03105</name>
</gene>
<name>A0A1G2HLL1_9BACT</name>
<dbReference type="EMBL" id="MHOL01000005">
    <property type="protein sequence ID" value="OGZ63160.1"/>
    <property type="molecule type" value="Genomic_DNA"/>
</dbReference>
<dbReference type="PANTHER" id="PTHR28055">
    <property type="entry name" value="ALTERED INHERITANCE OF MITOCHONDRIA PROTEIN 41, MITOCHONDRIAL"/>
    <property type="match status" value="1"/>
</dbReference>
<dbReference type="Gene3D" id="1.10.10.410">
    <property type="match status" value="1"/>
</dbReference>
<dbReference type="AlphaFoldDB" id="A0A1G2HLL1"/>
<dbReference type="InterPro" id="IPR042184">
    <property type="entry name" value="YqeY/Aim41_N"/>
</dbReference>
<sequence length="164" mass="18547">MLKQQIQVDIINALKQGNQEVVDVLRMAISAVNLKEKEKRYKVSKEDTDIKEEDLMQASALNDDEVISVISSEIKKRKDAIVLYKKGNRQELVDKEKKEIEILQKYLPEQLSLEEIRKLIEESIANVGATNIKEMGKVMADLAPKVKGKADGGEVSKIIKELLN</sequence>
<evidence type="ECO:0008006" key="3">
    <source>
        <dbReference type="Google" id="ProtNLM"/>
    </source>
</evidence>
<accession>A0A1G2HLL1</accession>
<organism evidence="1 2">
    <name type="scientific">Candidatus Staskawiczbacteria bacterium RIFCSPHIGHO2_01_FULL_34_27</name>
    <dbReference type="NCBI Taxonomy" id="1802199"/>
    <lineage>
        <taxon>Bacteria</taxon>
        <taxon>Candidatus Staskawicziibacteriota</taxon>
    </lineage>
</organism>
<dbReference type="InterPro" id="IPR023168">
    <property type="entry name" value="GatB_Yqey_C_2"/>
</dbReference>
<comment type="caution">
    <text evidence="1">The sequence shown here is derived from an EMBL/GenBank/DDBJ whole genome shotgun (WGS) entry which is preliminary data.</text>
</comment>
<dbReference type="Pfam" id="PF09424">
    <property type="entry name" value="YqeY"/>
    <property type="match status" value="1"/>
</dbReference>
<dbReference type="InterPro" id="IPR003789">
    <property type="entry name" value="Asn/Gln_tRNA_amidoTrase-B-like"/>
</dbReference>
<evidence type="ECO:0000313" key="2">
    <source>
        <dbReference type="Proteomes" id="UP000178991"/>
    </source>
</evidence>
<dbReference type="GO" id="GO:0016884">
    <property type="term" value="F:carbon-nitrogen ligase activity, with glutamine as amido-N-donor"/>
    <property type="evidence" value="ECO:0007669"/>
    <property type="project" value="InterPro"/>
</dbReference>
<proteinExistence type="predicted"/>
<dbReference type="PANTHER" id="PTHR28055:SF1">
    <property type="entry name" value="ALTERED INHERITANCE OF MITOCHONDRIA PROTEIN 41, MITOCHONDRIAL"/>
    <property type="match status" value="1"/>
</dbReference>
<dbReference type="Gene3D" id="1.10.1510.10">
    <property type="entry name" value="Uncharacterised protein YqeY/AIM41 PF09424, N-terminal domain"/>
    <property type="match status" value="1"/>
</dbReference>
<reference evidence="1 2" key="1">
    <citation type="journal article" date="2016" name="Nat. Commun.">
        <title>Thousands of microbial genomes shed light on interconnected biogeochemical processes in an aquifer system.</title>
        <authorList>
            <person name="Anantharaman K."/>
            <person name="Brown C.T."/>
            <person name="Hug L.A."/>
            <person name="Sharon I."/>
            <person name="Castelle C.J."/>
            <person name="Probst A.J."/>
            <person name="Thomas B.C."/>
            <person name="Singh A."/>
            <person name="Wilkins M.J."/>
            <person name="Karaoz U."/>
            <person name="Brodie E.L."/>
            <person name="Williams K.H."/>
            <person name="Hubbard S.S."/>
            <person name="Banfield J.F."/>
        </authorList>
    </citation>
    <scope>NUCLEOTIDE SEQUENCE [LARGE SCALE GENOMIC DNA]</scope>
</reference>
<dbReference type="InterPro" id="IPR019004">
    <property type="entry name" value="YqeY/Aim41"/>
</dbReference>
<evidence type="ECO:0000313" key="1">
    <source>
        <dbReference type="EMBL" id="OGZ63160.1"/>
    </source>
</evidence>
<dbReference type="Proteomes" id="UP000178991">
    <property type="component" value="Unassembled WGS sequence"/>
</dbReference>
<protein>
    <recommendedName>
        <fullName evidence="3">Glutamyl-tRNA amidotransferase</fullName>
    </recommendedName>
</protein>